<feature type="region of interest" description="Disordered" evidence="1">
    <location>
        <begin position="136"/>
        <end position="183"/>
    </location>
</feature>
<sequence>MNPGGPSGSQPGGMHPGEGPSGSQPMEPDAFTQLRQQISPLIEEFGNLKYLPFITNWTLHPAQPITNIREQYNNLSNGNPNVEQQIRNHLEINKTQQANRLADMQILRYYLYRLHNSDQAIRNEIAAALIGHGQHGQGQYEQGQQEQYAHEQYEQGQQGQGQQGQRGHGRVRSGGHGGFVDGN</sequence>
<dbReference type="AlphaFoldDB" id="A0A915MW79"/>
<name>A0A915MW79_MELJA</name>
<evidence type="ECO:0000313" key="3">
    <source>
        <dbReference type="WBParaSite" id="scaffold5221_cov193.g9258"/>
    </source>
</evidence>
<feature type="compositionally biased region" description="Low complexity" evidence="1">
    <location>
        <begin position="137"/>
        <end position="147"/>
    </location>
</feature>
<keyword evidence="2" id="KW-1185">Reference proteome</keyword>
<evidence type="ECO:0000313" key="2">
    <source>
        <dbReference type="Proteomes" id="UP000887561"/>
    </source>
</evidence>
<feature type="compositionally biased region" description="Gly residues" evidence="1">
    <location>
        <begin position="1"/>
        <end position="20"/>
    </location>
</feature>
<evidence type="ECO:0000256" key="1">
    <source>
        <dbReference type="SAM" id="MobiDB-lite"/>
    </source>
</evidence>
<reference evidence="3" key="1">
    <citation type="submission" date="2022-11" db="UniProtKB">
        <authorList>
            <consortium name="WormBaseParasite"/>
        </authorList>
    </citation>
    <scope>IDENTIFICATION</scope>
</reference>
<protein>
    <submittedName>
        <fullName evidence="3">Uncharacterized protein</fullName>
    </submittedName>
</protein>
<organism evidence="2 3">
    <name type="scientific">Meloidogyne javanica</name>
    <name type="common">Root-knot nematode worm</name>
    <dbReference type="NCBI Taxonomy" id="6303"/>
    <lineage>
        <taxon>Eukaryota</taxon>
        <taxon>Metazoa</taxon>
        <taxon>Ecdysozoa</taxon>
        <taxon>Nematoda</taxon>
        <taxon>Chromadorea</taxon>
        <taxon>Rhabditida</taxon>
        <taxon>Tylenchina</taxon>
        <taxon>Tylenchomorpha</taxon>
        <taxon>Tylenchoidea</taxon>
        <taxon>Meloidogynidae</taxon>
        <taxon>Meloidogyninae</taxon>
        <taxon>Meloidogyne</taxon>
        <taxon>Meloidogyne incognita group</taxon>
    </lineage>
</organism>
<feature type="compositionally biased region" description="Gly residues" evidence="1">
    <location>
        <begin position="174"/>
        <end position="183"/>
    </location>
</feature>
<dbReference type="WBParaSite" id="scaffold5221_cov193.g9258">
    <property type="protein sequence ID" value="scaffold5221_cov193.g9258"/>
    <property type="gene ID" value="scaffold5221_cov193.g9258"/>
</dbReference>
<proteinExistence type="predicted"/>
<feature type="region of interest" description="Disordered" evidence="1">
    <location>
        <begin position="1"/>
        <end position="28"/>
    </location>
</feature>
<dbReference type="Proteomes" id="UP000887561">
    <property type="component" value="Unplaced"/>
</dbReference>
<accession>A0A915MW79</accession>